<dbReference type="AlphaFoldDB" id="A0A1M5Q2W9"/>
<protein>
    <submittedName>
        <fullName evidence="2">Uncharacterized protein</fullName>
    </submittedName>
</protein>
<name>A0A1M5Q2W9_9BRAD</name>
<dbReference type="EMBL" id="LT670818">
    <property type="protein sequence ID" value="SHH08388.1"/>
    <property type="molecule type" value="Genomic_DNA"/>
</dbReference>
<feature type="transmembrane region" description="Helical" evidence="1">
    <location>
        <begin position="12"/>
        <end position="34"/>
    </location>
</feature>
<accession>A0A1M5Q2W9</accession>
<keyword evidence="1" id="KW-1133">Transmembrane helix</keyword>
<gene>
    <name evidence="2" type="ORF">SAMN05444169_5651</name>
</gene>
<evidence type="ECO:0000313" key="3">
    <source>
        <dbReference type="Proteomes" id="UP000190675"/>
    </source>
</evidence>
<reference evidence="2 3" key="1">
    <citation type="submission" date="2016-11" db="EMBL/GenBank/DDBJ databases">
        <authorList>
            <person name="Jaros S."/>
            <person name="Januszkiewicz K."/>
            <person name="Wedrychowicz H."/>
        </authorList>
    </citation>
    <scope>NUCLEOTIDE SEQUENCE [LARGE SCALE GENOMIC DNA]</scope>
    <source>
        <strain evidence="2 3">GAS242</strain>
    </source>
</reference>
<evidence type="ECO:0000313" key="2">
    <source>
        <dbReference type="EMBL" id="SHH08388.1"/>
    </source>
</evidence>
<sequence length="37" mass="4291">MTKPDTPFPKHWRYYIVLKWAVIAAGIVLALKLFGVF</sequence>
<evidence type="ECO:0000256" key="1">
    <source>
        <dbReference type="SAM" id="Phobius"/>
    </source>
</evidence>
<proteinExistence type="predicted"/>
<organism evidence="2 3">
    <name type="scientific">Bradyrhizobium erythrophlei</name>
    <dbReference type="NCBI Taxonomy" id="1437360"/>
    <lineage>
        <taxon>Bacteria</taxon>
        <taxon>Pseudomonadati</taxon>
        <taxon>Pseudomonadota</taxon>
        <taxon>Alphaproteobacteria</taxon>
        <taxon>Hyphomicrobiales</taxon>
        <taxon>Nitrobacteraceae</taxon>
        <taxon>Bradyrhizobium</taxon>
    </lineage>
</organism>
<keyword evidence="1" id="KW-0812">Transmembrane</keyword>
<dbReference type="Proteomes" id="UP000190675">
    <property type="component" value="Chromosome I"/>
</dbReference>
<keyword evidence="1" id="KW-0472">Membrane</keyword>